<dbReference type="CDD" id="cd17321">
    <property type="entry name" value="MFS_MMR_MDR_like"/>
    <property type="match status" value="1"/>
</dbReference>
<dbReference type="PROSITE" id="PS50850">
    <property type="entry name" value="MFS"/>
    <property type="match status" value="1"/>
</dbReference>
<organism evidence="9 10">
    <name type="scientific">Paenibacillus montaniterrae</name>
    <dbReference type="NCBI Taxonomy" id="429341"/>
    <lineage>
        <taxon>Bacteria</taxon>
        <taxon>Bacillati</taxon>
        <taxon>Bacillota</taxon>
        <taxon>Bacilli</taxon>
        <taxon>Bacillales</taxon>
        <taxon>Paenibacillaceae</taxon>
        <taxon>Paenibacillus</taxon>
    </lineage>
</organism>
<gene>
    <name evidence="9" type="ORF">J40TS1_51130</name>
</gene>
<dbReference type="SUPFAM" id="SSF103473">
    <property type="entry name" value="MFS general substrate transporter"/>
    <property type="match status" value="1"/>
</dbReference>
<keyword evidence="10" id="KW-1185">Reference proteome</keyword>
<dbReference type="PRINTS" id="PR01036">
    <property type="entry name" value="TCRTETB"/>
</dbReference>
<evidence type="ECO:0000256" key="6">
    <source>
        <dbReference type="ARBA" id="ARBA00023136"/>
    </source>
</evidence>
<feature type="transmembrane region" description="Helical" evidence="7">
    <location>
        <begin position="129"/>
        <end position="152"/>
    </location>
</feature>
<dbReference type="AlphaFoldDB" id="A0A919YVU7"/>
<feature type="transmembrane region" description="Helical" evidence="7">
    <location>
        <begin position="158"/>
        <end position="175"/>
    </location>
</feature>
<comment type="subcellular location">
    <subcellularLocation>
        <location evidence="1">Cell membrane</location>
        <topology evidence="1">Multi-pass membrane protein</topology>
    </subcellularLocation>
</comment>
<name>A0A919YVU7_9BACL</name>
<feature type="transmembrane region" description="Helical" evidence="7">
    <location>
        <begin position="39"/>
        <end position="60"/>
    </location>
</feature>
<proteinExistence type="predicted"/>
<feature type="transmembrane region" description="Helical" evidence="7">
    <location>
        <begin position="101"/>
        <end position="122"/>
    </location>
</feature>
<dbReference type="PANTHER" id="PTHR42718">
    <property type="entry name" value="MAJOR FACILITATOR SUPERFAMILY MULTIDRUG TRANSPORTER MFSC"/>
    <property type="match status" value="1"/>
</dbReference>
<feature type="transmembrane region" description="Helical" evidence="7">
    <location>
        <begin position="312"/>
        <end position="332"/>
    </location>
</feature>
<evidence type="ECO:0000256" key="3">
    <source>
        <dbReference type="ARBA" id="ARBA00022475"/>
    </source>
</evidence>
<evidence type="ECO:0000256" key="5">
    <source>
        <dbReference type="ARBA" id="ARBA00022989"/>
    </source>
</evidence>
<evidence type="ECO:0000256" key="4">
    <source>
        <dbReference type="ARBA" id="ARBA00022692"/>
    </source>
</evidence>
<evidence type="ECO:0000256" key="1">
    <source>
        <dbReference type="ARBA" id="ARBA00004651"/>
    </source>
</evidence>
<evidence type="ECO:0000256" key="2">
    <source>
        <dbReference type="ARBA" id="ARBA00022448"/>
    </source>
</evidence>
<keyword evidence="3" id="KW-1003">Cell membrane</keyword>
<comment type="caution">
    <text evidence="9">The sequence shown here is derived from an EMBL/GenBank/DDBJ whole genome shotgun (WGS) entry which is preliminary data.</text>
</comment>
<feature type="transmembrane region" description="Helical" evidence="7">
    <location>
        <begin position="72"/>
        <end position="95"/>
    </location>
</feature>
<dbReference type="Gene3D" id="1.20.1250.20">
    <property type="entry name" value="MFS general substrate transporter like domains"/>
    <property type="match status" value="1"/>
</dbReference>
<feature type="transmembrane region" description="Helical" evidence="7">
    <location>
        <begin position="283"/>
        <end position="300"/>
    </location>
</feature>
<dbReference type="InterPro" id="IPR011701">
    <property type="entry name" value="MFS"/>
</dbReference>
<reference evidence="9" key="1">
    <citation type="submission" date="2021-03" db="EMBL/GenBank/DDBJ databases">
        <title>Antimicrobial resistance genes in bacteria isolated from Japanese honey, and their potential for conferring macrolide and lincosamide resistance in the American foulbrood pathogen Paenibacillus larvae.</title>
        <authorList>
            <person name="Okamoto M."/>
            <person name="Kumagai M."/>
            <person name="Kanamori H."/>
            <person name="Takamatsu D."/>
        </authorList>
    </citation>
    <scope>NUCLEOTIDE SEQUENCE</scope>
    <source>
        <strain evidence="9">J40TS1</strain>
    </source>
</reference>
<feature type="transmembrane region" description="Helical" evidence="7">
    <location>
        <begin position="242"/>
        <end position="263"/>
    </location>
</feature>
<keyword evidence="4 7" id="KW-0812">Transmembrane</keyword>
<feature type="transmembrane region" description="Helical" evidence="7">
    <location>
        <begin position="7"/>
        <end position="27"/>
    </location>
</feature>
<dbReference type="EMBL" id="BOSE01000015">
    <property type="protein sequence ID" value="GIP19471.1"/>
    <property type="molecule type" value="Genomic_DNA"/>
</dbReference>
<evidence type="ECO:0000313" key="10">
    <source>
        <dbReference type="Proteomes" id="UP000683139"/>
    </source>
</evidence>
<evidence type="ECO:0000259" key="8">
    <source>
        <dbReference type="PROSITE" id="PS50850"/>
    </source>
</evidence>
<dbReference type="GO" id="GO:0022857">
    <property type="term" value="F:transmembrane transporter activity"/>
    <property type="evidence" value="ECO:0007669"/>
    <property type="project" value="InterPro"/>
</dbReference>
<dbReference type="Pfam" id="PF07690">
    <property type="entry name" value="MFS_1"/>
    <property type="match status" value="1"/>
</dbReference>
<dbReference type="RefSeq" id="WP_213520240.1">
    <property type="nucleotide sequence ID" value="NZ_BOSE01000015.1"/>
</dbReference>
<feature type="transmembrane region" description="Helical" evidence="7">
    <location>
        <begin position="338"/>
        <end position="359"/>
    </location>
</feature>
<dbReference type="InterPro" id="IPR020846">
    <property type="entry name" value="MFS_dom"/>
</dbReference>
<dbReference type="InterPro" id="IPR036259">
    <property type="entry name" value="MFS_trans_sf"/>
</dbReference>
<feature type="transmembrane region" description="Helical" evidence="7">
    <location>
        <begin position="414"/>
        <end position="435"/>
    </location>
</feature>
<dbReference type="Proteomes" id="UP000683139">
    <property type="component" value="Unassembled WGS sequence"/>
</dbReference>
<keyword evidence="5 7" id="KW-1133">Transmembrane helix</keyword>
<keyword evidence="2" id="KW-0813">Transport</keyword>
<feature type="transmembrane region" description="Helical" evidence="7">
    <location>
        <begin position="371"/>
        <end position="394"/>
    </location>
</feature>
<evidence type="ECO:0000313" key="9">
    <source>
        <dbReference type="EMBL" id="GIP19471.1"/>
    </source>
</evidence>
<protein>
    <submittedName>
        <fullName evidence="9">MFS transporter</fullName>
    </submittedName>
</protein>
<accession>A0A919YVU7</accession>
<dbReference type="Gene3D" id="1.20.1720.10">
    <property type="entry name" value="Multidrug resistance protein D"/>
    <property type="match status" value="1"/>
</dbReference>
<sequence>MQSNRLIYILALTMVLSSMSATMFNIVLPKMSEEFQLSYSQVSWVSAIYLLIYAIGSAVYGKLADLFKLKSLITFGLVFFSIGSLIGLASQAYWMVLLGRILQACGAAVIPATAMIVPVRYYAAERRGWALGITATGLAIGSAIGPVVSAMLVSFADWRWLFCLPLLLLFTLPMYRKYLSDEQGNGGRLDWLGGALMAGTVACLLLAVTFESWLMAAISAVFFLLFVIRIRTAEAPFVNPRLFRNSSYTLGLAIAVLVVAVGYSLPFLTPQLLAEVHKLSPGLIGFVMVPGAAVSAFLGRKGGKLADVKGNSTLYSLASGLLLLCFFLLFLFAGMPPVLLAAFLIFGNVGQMFMQIALSNTISRTLPQEQTGVGMGLLSMLNFLAGAVSTGVYSKIVDQGASFSLSPLHALPDSYVYSNIYLVLGLTIMLAWMMYSIRFGRRQQLGREMTGK</sequence>
<keyword evidence="6 7" id="KW-0472">Membrane</keyword>
<feature type="domain" description="Major facilitator superfamily (MFS) profile" evidence="8">
    <location>
        <begin position="6"/>
        <end position="443"/>
    </location>
</feature>
<feature type="transmembrane region" description="Helical" evidence="7">
    <location>
        <begin position="187"/>
        <end position="207"/>
    </location>
</feature>
<feature type="transmembrane region" description="Helical" evidence="7">
    <location>
        <begin position="213"/>
        <end position="230"/>
    </location>
</feature>
<dbReference type="GO" id="GO:0005886">
    <property type="term" value="C:plasma membrane"/>
    <property type="evidence" value="ECO:0007669"/>
    <property type="project" value="UniProtKB-SubCell"/>
</dbReference>
<dbReference type="PANTHER" id="PTHR42718:SF46">
    <property type="entry name" value="BLR6921 PROTEIN"/>
    <property type="match status" value="1"/>
</dbReference>
<evidence type="ECO:0000256" key="7">
    <source>
        <dbReference type="SAM" id="Phobius"/>
    </source>
</evidence>